<dbReference type="OrthoDB" id="9985428at2759"/>
<dbReference type="PANTHER" id="PTHR35596:SF1">
    <property type="entry name" value="MICROBIAL-TYPE PARG CATALYTIC DOMAIN-CONTAINING PROTEIN"/>
    <property type="match status" value="1"/>
</dbReference>
<dbReference type="Proteomes" id="UP000681722">
    <property type="component" value="Unassembled WGS sequence"/>
</dbReference>
<dbReference type="EMBL" id="CAJOBA010003856">
    <property type="protein sequence ID" value="CAF3695088.1"/>
    <property type="molecule type" value="Genomic_DNA"/>
</dbReference>
<keyword evidence="6" id="KW-1185">Reference proteome</keyword>
<name>A0A814QLK9_9BILA</name>
<evidence type="ECO:0000313" key="5">
    <source>
        <dbReference type="EMBL" id="CAF3884962.1"/>
    </source>
</evidence>
<dbReference type="EMBL" id="CAJNOK010003854">
    <property type="protein sequence ID" value="CAF0917032.1"/>
    <property type="molecule type" value="Genomic_DNA"/>
</dbReference>
<comment type="caution">
    <text evidence="3">The sequence shown here is derived from an EMBL/GenBank/DDBJ whole genome shotgun (WGS) entry which is preliminary data.</text>
</comment>
<dbReference type="AlphaFoldDB" id="A0A814QLK9"/>
<evidence type="ECO:0000313" key="6">
    <source>
        <dbReference type="Proteomes" id="UP000663829"/>
    </source>
</evidence>
<evidence type="ECO:0000313" key="3">
    <source>
        <dbReference type="EMBL" id="CAF1121403.1"/>
    </source>
</evidence>
<sequence length="471" mass="54790">MKTKYCHGIQNKCKTFFVILSPSFLVSSVSLPFPLNIVRKKDICSIVNIAFASTDPDSSTRVDHHNSRRIMLKFLKMIKNSEDLGIIELVDECYARKIDFEQERQQMEDDDWKERVDRDYDKYSQMTEGYQQSREGNKPYKKYWELTAEANENTFNSRCYIEEYRSRGFGLNDLKIYWNYEQINYISSPSTMEEEIQDQDKEAKRYIEQFPINKRQNQGKICIVGKLHAGVQQLVHQVKVGKQVIVLDYGDERMPGGGYLEGWTTQEETILFNSDCYRALMDIKYKKLDSSYIIPEFGVFYVKNVTFVLPGSFYPYQARKADVVVAACYDLTNEHGIYRKPDHQKDVDENTREKLTSVIAAAQLNTEGDGSNTVLLLGPIGSGAFKNDVHIIARLWKDILDRPIPSYNVNGDDDDSSTVASRYLFDEIWFNCYDEDNTRVFEEIFETQRSAHQTEDQQIRGADFYSLYNIL</sequence>
<dbReference type="InterPro" id="IPR043472">
    <property type="entry name" value="Macro_dom-like"/>
</dbReference>
<dbReference type="InterPro" id="IPR019261">
    <property type="entry name" value="PARG_cat_microbial"/>
</dbReference>
<dbReference type="EMBL" id="CAJOBC010006047">
    <property type="protein sequence ID" value="CAF3884962.1"/>
    <property type="molecule type" value="Genomic_DNA"/>
</dbReference>
<evidence type="ECO:0000259" key="1">
    <source>
        <dbReference type="Pfam" id="PF10021"/>
    </source>
</evidence>
<protein>
    <recommendedName>
        <fullName evidence="1">Microbial-type PARG catalytic domain-containing protein</fullName>
    </recommendedName>
</protein>
<dbReference type="Proteomes" id="UP000682733">
    <property type="component" value="Unassembled WGS sequence"/>
</dbReference>
<proteinExistence type="predicted"/>
<evidence type="ECO:0000313" key="2">
    <source>
        <dbReference type="EMBL" id="CAF0917032.1"/>
    </source>
</evidence>
<dbReference type="Gene3D" id="3.40.220.10">
    <property type="entry name" value="Leucine Aminopeptidase, subunit E, domain 1"/>
    <property type="match status" value="1"/>
</dbReference>
<accession>A0A814QLK9</accession>
<dbReference type="PANTHER" id="PTHR35596">
    <property type="entry name" value="DUF2263 DOMAIN-CONTAINING PROTEIN"/>
    <property type="match status" value="1"/>
</dbReference>
<feature type="domain" description="Microbial-type PARG catalytic" evidence="1">
    <location>
        <begin position="191"/>
        <end position="283"/>
    </location>
</feature>
<dbReference type="Pfam" id="PF10021">
    <property type="entry name" value="PARG_cat_microb"/>
    <property type="match status" value="1"/>
</dbReference>
<dbReference type="Proteomes" id="UP000677228">
    <property type="component" value="Unassembled WGS sequence"/>
</dbReference>
<dbReference type="Proteomes" id="UP000663829">
    <property type="component" value="Unassembled WGS sequence"/>
</dbReference>
<organism evidence="3 6">
    <name type="scientific">Didymodactylos carnosus</name>
    <dbReference type="NCBI Taxonomy" id="1234261"/>
    <lineage>
        <taxon>Eukaryota</taxon>
        <taxon>Metazoa</taxon>
        <taxon>Spiralia</taxon>
        <taxon>Gnathifera</taxon>
        <taxon>Rotifera</taxon>
        <taxon>Eurotatoria</taxon>
        <taxon>Bdelloidea</taxon>
        <taxon>Philodinida</taxon>
        <taxon>Philodinidae</taxon>
        <taxon>Didymodactylos</taxon>
    </lineage>
</organism>
<gene>
    <name evidence="3" type="ORF">GPM918_LOCUS19709</name>
    <name evidence="2" type="ORF">OVA965_LOCUS10421</name>
    <name evidence="5" type="ORF">SRO942_LOCUS19707</name>
    <name evidence="4" type="ORF">TMI583_LOCUS10418</name>
</gene>
<evidence type="ECO:0000313" key="4">
    <source>
        <dbReference type="EMBL" id="CAF3695088.1"/>
    </source>
</evidence>
<reference evidence="3" key="1">
    <citation type="submission" date="2021-02" db="EMBL/GenBank/DDBJ databases">
        <authorList>
            <person name="Nowell W R."/>
        </authorList>
    </citation>
    <scope>NUCLEOTIDE SEQUENCE</scope>
</reference>
<dbReference type="EMBL" id="CAJNOQ010006046">
    <property type="protein sequence ID" value="CAF1121403.1"/>
    <property type="molecule type" value="Genomic_DNA"/>
</dbReference>